<sequence length="79" mass="8121">MAQEIIVGVIVVLAAAYVVWKWMPARWRSRLGRVHPTLAQSTGCGGCSSCDSGGCGTGGGAVGQEQVVQMPGSRSSVSK</sequence>
<accession>A0A1G6VPF8</accession>
<evidence type="ECO:0000256" key="1">
    <source>
        <dbReference type="SAM" id="Phobius"/>
    </source>
</evidence>
<name>A0A1G6VPF8_9BURK</name>
<organism evidence="2 3">
    <name type="scientific">Paracidovorax valerianellae</name>
    <dbReference type="NCBI Taxonomy" id="187868"/>
    <lineage>
        <taxon>Bacteria</taxon>
        <taxon>Pseudomonadati</taxon>
        <taxon>Pseudomonadota</taxon>
        <taxon>Betaproteobacteria</taxon>
        <taxon>Burkholderiales</taxon>
        <taxon>Comamonadaceae</taxon>
        <taxon>Paracidovorax</taxon>
    </lineage>
</organism>
<reference evidence="2 3" key="1">
    <citation type="submission" date="2016-10" db="EMBL/GenBank/DDBJ databases">
        <authorList>
            <person name="de Groot N.N."/>
        </authorList>
    </citation>
    <scope>NUCLEOTIDE SEQUENCE [LARGE SCALE GENOMIC DNA]</scope>
    <source>
        <strain evidence="2 3">DSM 16619</strain>
    </source>
</reference>
<gene>
    <name evidence="2" type="ORF">SAMN05192589_107102</name>
</gene>
<evidence type="ECO:0000313" key="2">
    <source>
        <dbReference type="EMBL" id="SDD55482.1"/>
    </source>
</evidence>
<feature type="transmembrane region" description="Helical" evidence="1">
    <location>
        <begin position="6"/>
        <end position="23"/>
    </location>
</feature>
<keyword evidence="3" id="KW-1185">Reference proteome</keyword>
<proteinExistence type="predicted"/>
<keyword evidence="1" id="KW-0812">Transmembrane</keyword>
<protein>
    <submittedName>
        <fullName evidence="2">Uncharacterized protein</fullName>
    </submittedName>
</protein>
<evidence type="ECO:0000313" key="3">
    <source>
        <dbReference type="Proteomes" id="UP000198781"/>
    </source>
</evidence>
<dbReference type="Proteomes" id="UP000198781">
    <property type="component" value="Unassembled WGS sequence"/>
</dbReference>
<dbReference type="STRING" id="187868.SAMN05192589_107102"/>
<dbReference type="RefSeq" id="WP_092744143.1">
    <property type="nucleotide sequence ID" value="NZ_FMZC01000007.1"/>
</dbReference>
<keyword evidence="1" id="KW-0472">Membrane</keyword>
<dbReference type="EMBL" id="FMZC01000007">
    <property type="protein sequence ID" value="SDD55482.1"/>
    <property type="molecule type" value="Genomic_DNA"/>
</dbReference>
<keyword evidence="1" id="KW-1133">Transmembrane helix</keyword>
<dbReference type="AlphaFoldDB" id="A0A1G6VPF8"/>